<dbReference type="SMART" id="SM00487">
    <property type="entry name" value="DEXDc"/>
    <property type="match status" value="1"/>
</dbReference>
<dbReference type="Gene3D" id="3.40.50.300">
    <property type="entry name" value="P-loop containing nucleotide triphosphate hydrolases"/>
    <property type="match status" value="1"/>
</dbReference>
<accession>A0A7G9GPB1</accession>
<dbReference type="InterPro" id="IPR049730">
    <property type="entry name" value="SNF2/RAD54-like_C"/>
</dbReference>
<dbReference type="KEGG" id="ehn:H9Q80_01410"/>
<organism evidence="4 5">
    <name type="scientific">[Eubacterium] hominis</name>
    <dbReference type="NCBI Taxonomy" id="2764325"/>
    <lineage>
        <taxon>Bacteria</taxon>
        <taxon>Bacillati</taxon>
        <taxon>Bacillota</taxon>
        <taxon>Erysipelotrichia</taxon>
        <taxon>Erysipelotrichales</taxon>
        <taxon>Erysipelotrichaceae</taxon>
        <taxon>Amedibacillus</taxon>
    </lineage>
</organism>
<dbReference type="GO" id="GO:0005524">
    <property type="term" value="F:ATP binding"/>
    <property type="evidence" value="ECO:0007669"/>
    <property type="project" value="InterPro"/>
</dbReference>
<dbReference type="InterPro" id="IPR022138">
    <property type="entry name" value="DUF3670"/>
</dbReference>
<dbReference type="PROSITE" id="PS51194">
    <property type="entry name" value="HELICASE_CTER"/>
    <property type="match status" value="1"/>
</dbReference>
<keyword evidence="4" id="KW-0067">ATP-binding</keyword>
<dbReference type="GO" id="GO:0016787">
    <property type="term" value="F:hydrolase activity"/>
    <property type="evidence" value="ECO:0007669"/>
    <property type="project" value="UniProtKB-KW"/>
</dbReference>
<protein>
    <submittedName>
        <fullName evidence="4">DEAD/DEAH box helicase</fullName>
    </submittedName>
</protein>
<feature type="domain" description="Helicase ATP-binding" evidence="2">
    <location>
        <begin position="415"/>
        <end position="575"/>
    </location>
</feature>
<dbReference type="FunFam" id="3.40.50.300:FF:000533">
    <property type="entry name" value="Helicase, Snf2 family"/>
    <property type="match status" value="1"/>
</dbReference>
<evidence type="ECO:0000313" key="5">
    <source>
        <dbReference type="Proteomes" id="UP000515856"/>
    </source>
</evidence>
<reference evidence="4 5" key="1">
    <citation type="submission" date="2020-08" db="EMBL/GenBank/DDBJ databases">
        <authorList>
            <person name="Liu C."/>
            <person name="Sun Q."/>
        </authorList>
    </citation>
    <scope>NUCLEOTIDE SEQUENCE [LARGE SCALE GENOMIC DNA]</scope>
    <source>
        <strain evidence="4 5">NSJ-61</strain>
    </source>
</reference>
<dbReference type="Pfam" id="PF00176">
    <property type="entry name" value="SNF2-rel_dom"/>
    <property type="match status" value="1"/>
</dbReference>
<name>A0A7G9GPB1_9FIRM</name>
<dbReference type="InterPro" id="IPR014001">
    <property type="entry name" value="Helicase_ATP-bd"/>
</dbReference>
<dbReference type="InterPro" id="IPR038718">
    <property type="entry name" value="SNF2-like_sf"/>
</dbReference>
<dbReference type="Pfam" id="PF00271">
    <property type="entry name" value="Helicase_C"/>
    <property type="match status" value="1"/>
</dbReference>
<evidence type="ECO:0000313" key="4">
    <source>
        <dbReference type="EMBL" id="QNM12643.1"/>
    </source>
</evidence>
<dbReference type="SUPFAM" id="SSF52540">
    <property type="entry name" value="P-loop containing nucleoside triphosphate hydrolases"/>
    <property type="match status" value="2"/>
</dbReference>
<keyword evidence="1" id="KW-0378">Hydrolase</keyword>
<dbReference type="InterPro" id="IPR000330">
    <property type="entry name" value="SNF2_N"/>
</dbReference>
<dbReference type="SMART" id="SM00490">
    <property type="entry name" value="HELICc"/>
    <property type="match status" value="1"/>
</dbReference>
<keyword evidence="4" id="KW-0547">Nucleotide-binding</keyword>
<dbReference type="EMBL" id="CP060636">
    <property type="protein sequence ID" value="QNM12643.1"/>
    <property type="molecule type" value="Genomic_DNA"/>
</dbReference>
<dbReference type="InterPro" id="IPR001650">
    <property type="entry name" value="Helicase_C-like"/>
</dbReference>
<sequence length="871" mass="100410">MKQDLQQIQFIFTQDTFILDEVQIYDKASIQSYIDSYNQDRYQYLYHLGFANQKGLSLSASFLQLLSESFVDTLLHCSELEIARENIVVEADEDTVEKLLHSVPFVIGSEYINATWIKLMYTHLQEVFAKEISSYQGSVQMYIAEKTQNLQVAQRIFFHLVDYEEENYPFAFMATYATKDEKGHIRHKPLEHALKEYQNDRKQLITLLSCLNKAAKVSSVIGGFMESGEMFHPIKLTIKEAYSFLQTVPEIENCGIKCRVPNWWKKKYSSIHLDIKIGDKEPSLLGFDSILSMTPKLMVNGVALTQAEVKAMLKEEEGLIWMKGQWVEIKHDKLRQLLEQMKNYKGTMNLKEALQVQLDTSDNDPDGDVLISNGKWLGTLLHNLRQPTNLKNIKMPKHFHATLREYQKSGYTWLDYMGKLGFGACLADDMGLGKTVQVLAYLESMREKQPNAKVLLVVPASLLGNWEKEIQKFADHIDYHIYHGASAKVLNEELHQTISFLNITTYNMVSRIENLQKVDWDCVILDEAQAIKNPLTKQTKTIKQLQAHMRIAMTGTPIENDLINLWSLFDFLNKGLLGTFKEFQTYTKRMSEELDRNGKLKNMVSPFILRRLKTDKSIISDLPEKLEEIKYVNLSKRQSVLYHQVLADVEEKLHELEGMERRGLILSTLTKLKQICNHPDQFTHDINYLPKESGKFELLKDLCETIFEKRERVLVFTQYKEICDYLDDYLATIFKRRGFVIHGGTSAKKRTEIVDKFNSETYYPYIICSVKAAGTGLNLTAANHVIHFDRWWNPAVENQASDRAYRIGQKKNVFVHKLVCKGTVEEKIDALINSKKELAESIITAGKASWITELGDAELMNILRLDEGVSK</sequence>
<dbReference type="GO" id="GO:0004386">
    <property type="term" value="F:helicase activity"/>
    <property type="evidence" value="ECO:0007669"/>
    <property type="project" value="UniProtKB-KW"/>
</dbReference>
<dbReference type="Proteomes" id="UP000515856">
    <property type="component" value="Chromosome"/>
</dbReference>
<dbReference type="Pfam" id="PF12419">
    <property type="entry name" value="DUF3670"/>
    <property type="match status" value="1"/>
</dbReference>
<keyword evidence="4" id="KW-0347">Helicase</keyword>
<gene>
    <name evidence="4" type="ORF">H9Q80_01410</name>
</gene>
<evidence type="ECO:0000259" key="2">
    <source>
        <dbReference type="PROSITE" id="PS51192"/>
    </source>
</evidence>
<dbReference type="CDD" id="cd18793">
    <property type="entry name" value="SF2_C_SNF"/>
    <property type="match status" value="1"/>
</dbReference>
<dbReference type="PROSITE" id="PS51192">
    <property type="entry name" value="HELICASE_ATP_BIND_1"/>
    <property type="match status" value="1"/>
</dbReference>
<evidence type="ECO:0000256" key="1">
    <source>
        <dbReference type="ARBA" id="ARBA00022801"/>
    </source>
</evidence>
<dbReference type="PANTHER" id="PTHR10799">
    <property type="entry name" value="SNF2/RAD54 HELICASE FAMILY"/>
    <property type="match status" value="1"/>
</dbReference>
<feature type="domain" description="Helicase C-terminal" evidence="3">
    <location>
        <begin position="698"/>
        <end position="855"/>
    </location>
</feature>
<dbReference type="Gene3D" id="3.40.50.10810">
    <property type="entry name" value="Tandem AAA-ATPase domain"/>
    <property type="match status" value="1"/>
</dbReference>
<evidence type="ECO:0000259" key="3">
    <source>
        <dbReference type="PROSITE" id="PS51194"/>
    </source>
</evidence>
<dbReference type="InterPro" id="IPR027417">
    <property type="entry name" value="P-loop_NTPase"/>
</dbReference>
<proteinExistence type="predicted"/>
<dbReference type="AlphaFoldDB" id="A0A7G9GPB1"/>
<dbReference type="RefSeq" id="WP_178695182.1">
    <property type="nucleotide sequence ID" value="NZ_CP060636.1"/>
</dbReference>
<keyword evidence="5" id="KW-1185">Reference proteome</keyword>